<dbReference type="Gene3D" id="3.90.1480.20">
    <property type="entry name" value="Glycosyl transferase family 29"/>
    <property type="match status" value="2"/>
</dbReference>
<accession>A0A7W9YA06</accession>
<evidence type="ECO:0008006" key="11">
    <source>
        <dbReference type="Google" id="ProtNLM"/>
    </source>
</evidence>
<organism evidence="9 10">
    <name type="scientific">Rhizobium wenxiniae</name>
    <dbReference type="NCBI Taxonomy" id="1737357"/>
    <lineage>
        <taxon>Bacteria</taxon>
        <taxon>Pseudomonadati</taxon>
        <taxon>Pseudomonadota</taxon>
        <taxon>Alphaproteobacteria</taxon>
        <taxon>Hyphomicrobiales</taxon>
        <taxon>Rhizobiaceae</taxon>
        <taxon>Rhizobium/Agrobacterium group</taxon>
        <taxon>Rhizobium</taxon>
    </lineage>
</organism>
<keyword evidence="10" id="KW-1185">Reference proteome</keyword>
<keyword evidence="8" id="KW-0325">Glycoprotein</keyword>
<keyword evidence="3" id="KW-0328">Glycosyltransferase</keyword>
<keyword evidence="7" id="KW-0472">Membrane</keyword>
<evidence type="ECO:0000256" key="1">
    <source>
        <dbReference type="ARBA" id="ARBA00004167"/>
    </source>
</evidence>
<comment type="caution">
    <text evidence="9">The sequence shown here is derived from an EMBL/GenBank/DDBJ whole genome shotgun (WGS) entry which is preliminary data.</text>
</comment>
<dbReference type="AlphaFoldDB" id="A0A7W9YA06"/>
<dbReference type="InterPro" id="IPR001675">
    <property type="entry name" value="Glyco_trans_29"/>
</dbReference>
<comment type="subcellular location">
    <subcellularLocation>
        <location evidence="2">Endomembrane system</location>
    </subcellularLocation>
    <subcellularLocation>
        <location evidence="1">Membrane</location>
        <topology evidence="1">Single-pass membrane protein</topology>
    </subcellularLocation>
</comment>
<evidence type="ECO:0000256" key="6">
    <source>
        <dbReference type="ARBA" id="ARBA00022989"/>
    </source>
</evidence>
<evidence type="ECO:0000256" key="3">
    <source>
        <dbReference type="ARBA" id="ARBA00022676"/>
    </source>
</evidence>
<evidence type="ECO:0000256" key="2">
    <source>
        <dbReference type="ARBA" id="ARBA00004308"/>
    </source>
</evidence>
<dbReference type="GO" id="GO:0016020">
    <property type="term" value="C:membrane"/>
    <property type="evidence" value="ECO:0007669"/>
    <property type="project" value="UniProtKB-SubCell"/>
</dbReference>
<dbReference type="Proteomes" id="UP000547879">
    <property type="component" value="Unassembled WGS sequence"/>
</dbReference>
<evidence type="ECO:0000256" key="5">
    <source>
        <dbReference type="ARBA" id="ARBA00022692"/>
    </source>
</evidence>
<keyword evidence="5" id="KW-0812">Transmembrane</keyword>
<protein>
    <recommendedName>
        <fullName evidence="11">Glycosyltransferase family 29 (Sialyltransferase)</fullName>
    </recommendedName>
</protein>
<evidence type="ECO:0000256" key="4">
    <source>
        <dbReference type="ARBA" id="ARBA00022679"/>
    </source>
</evidence>
<dbReference type="InterPro" id="IPR038578">
    <property type="entry name" value="GT29-like_sf"/>
</dbReference>
<evidence type="ECO:0000256" key="8">
    <source>
        <dbReference type="ARBA" id="ARBA00023180"/>
    </source>
</evidence>
<gene>
    <name evidence="9" type="ORF">HNQ72_004574</name>
</gene>
<dbReference type="EMBL" id="JACHEG010000006">
    <property type="protein sequence ID" value="MBB6164729.1"/>
    <property type="molecule type" value="Genomic_DNA"/>
</dbReference>
<keyword evidence="4" id="KW-0808">Transferase</keyword>
<sequence length="351" mass="39646">MDQSEDYQKLREIIAADQAIAGSQILTPSLGELKSGSVSRGFLDFKDMLPQLSSDELGPLLIDLASTGQRAMGVISPYYSNQMREDGLNLYRTVMPDDWWKALLEKHFLITEFVASHRGSEFLWTNFKVSEGTRLRLARVGKVSSVRRELSRLISRTKVGWRSLTGQCVRRNDLLALLDGKSVAVVGNARSLNCQDFGREIDSHDIVIRFNRVPIVSRGSHGYRTTWVATGVPINQQRLSSLGASHVLWLSRYRRKIPRETASIDNLYLHPTGMIDALAERSNVMRPTTGLAAIDLLSSSMARQITLYGFDFYLSQSSSSHQTIETAPHQFDREELFVRTLVQDDHRFVIK</sequence>
<evidence type="ECO:0000256" key="7">
    <source>
        <dbReference type="ARBA" id="ARBA00023136"/>
    </source>
</evidence>
<evidence type="ECO:0000313" key="10">
    <source>
        <dbReference type="Proteomes" id="UP000547879"/>
    </source>
</evidence>
<dbReference type="GO" id="GO:0008373">
    <property type="term" value="F:sialyltransferase activity"/>
    <property type="evidence" value="ECO:0007669"/>
    <property type="project" value="InterPro"/>
</dbReference>
<name>A0A7W9YA06_9HYPH</name>
<dbReference type="RefSeq" id="WP_183995455.1">
    <property type="nucleotide sequence ID" value="NZ_BMHW01000005.1"/>
</dbReference>
<dbReference type="Pfam" id="PF00777">
    <property type="entry name" value="Glyco_transf_29"/>
    <property type="match status" value="1"/>
</dbReference>
<proteinExistence type="predicted"/>
<keyword evidence="6" id="KW-1133">Transmembrane helix</keyword>
<dbReference type="GO" id="GO:0012505">
    <property type="term" value="C:endomembrane system"/>
    <property type="evidence" value="ECO:0007669"/>
    <property type="project" value="UniProtKB-SubCell"/>
</dbReference>
<reference evidence="9 10" key="1">
    <citation type="submission" date="2020-08" db="EMBL/GenBank/DDBJ databases">
        <title>Genomic Encyclopedia of Type Strains, Phase IV (KMG-IV): sequencing the most valuable type-strain genomes for metagenomic binning, comparative biology and taxonomic classification.</title>
        <authorList>
            <person name="Goeker M."/>
        </authorList>
    </citation>
    <scope>NUCLEOTIDE SEQUENCE [LARGE SCALE GENOMIC DNA]</scope>
    <source>
        <strain evidence="9 10">DSM 100734</strain>
    </source>
</reference>
<evidence type="ECO:0000313" key="9">
    <source>
        <dbReference type="EMBL" id="MBB6164729.1"/>
    </source>
</evidence>